<evidence type="ECO:0000313" key="2">
    <source>
        <dbReference type="EMBL" id="KAJ8747567.1"/>
    </source>
</evidence>
<dbReference type="EMBL" id="JAIWQS010000150">
    <property type="protein sequence ID" value="KAJ8747567.1"/>
    <property type="molecule type" value="Genomic_DNA"/>
</dbReference>
<sequence>MKFLFQCPCCSCFCFMKPKGKTKSEGGQGGGKEGREERCHFAQVETEMEREVVQQRLNMMGFLEWVTVENDLKSCLKVSHFQLRLASLCCPTLQF</sequence>
<evidence type="ECO:0000313" key="3">
    <source>
        <dbReference type="Proteomes" id="UP001159364"/>
    </source>
</evidence>
<comment type="caution">
    <text evidence="2">The sequence shown here is derived from an EMBL/GenBank/DDBJ whole genome shotgun (WGS) entry which is preliminary data.</text>
</comment>
<proteinExistence type="predicted"/>
<feature type="region of interest" description="Disordered" evidence="1">
    <location>
        <begin position="17"/>
        <end position="36"/>
    </location>
</feature>
<name>A0AAV8S5U5_9ROSI</name>
<dbReference type="Proteomes" id="UP001159364">
    <property type="component" value="Unassembled WGS sequence"/>
</dbReference>
<gene>
    <name evidence="2" type="ORF">K2173_014351</name>
</gene>
<protein>
    <submittedName>
        <fullName evidence="2">Uncharacterized protein</fullName>
    </submittedName>
</protein>
<reference evidence="2 3" key="1">
    <citation type="submission" date="2021-09" db="EMBL/GenBank/DDBJ databases">
        <title>Genomic insights and catalytic innovation underlie evolution of tropane alkaloids biosynthesis.</title>
        <authorList>
            <person name="Wang Y.-J."/>
            <person name="Tian T."/>
            <person name="Huang J.-P."/>
            <person name="Huang S.-X."/>
        </authorList>
    </citation>
    <scope>NUCLEOTIDE SEQUENCE [LARGE SCALE GENOMIC DNA]</scope>
    <source>
        <strain evidence="2">KIB-2018</strain>
        <tissue evidence="2">Leaf</tissue>
    </source>
</reference>
<evidence type="ECO:0000256" key="1">
    <source>
        <dbReference type="SAM" id="MobiDB-lite"/>
    </source>
</evidence>
<keyword evidence="3" id="KW-1185">Reference proteome</keyword>
<organism evidence="2 3">
    <name type="scientific">Erythroxylum novogranatense</name>
    <dbReference type="NCBI Taxonomy" id="1862640"/>
    <lineage>
        <taxon>Eukaryota</taxon>
        <taxon>Viridiplantae</taxon>
        <taxon>Streptophyta</taxon>
        <taxon>Embryophyta</taxon>
        <taxon>Tracheophyta</taxon>
        <taxon>Spermatophyta</taxon>
        <taxon>Magnoliopsida</taxon>
        <taxon>eudicotyledons</taxon>
        <taxon>Gunneridae</taxon>
        <taxon>Pentapetalae</taxon>
        <taxon>rosids</taxon>
        <taxon>fabids</taxon>
        <taxon>Malpighiales</taxon>
        <taxon>Erythroxylaceae</taxon>
        <taxon>Erythroxylum</taxon>
    </lineage>
</organism>
<dbReference type="AlphaFoldDB" id="A0AAV8S5U5"/>
<accession>A0AAV8S5U5</accession>